<dbReference type="Pfam" id="PF06364">
    <property type="entry name" value="DUF1068"/>
    <property type="match status" value="1"/>
</dbReference>
<dbReference type="AlphaFoldDB" id="A0AAN9SKV7"/>
<organism evidence="2 3">
    <name type="scientific">Psophocarpus tetragonolobus</name>
    <name type="common">Winged bean</name>
    <name type="synonym">Dolichos tetragonolobus</name>
    <dbReference type="NCBI Taxonomy" id="3891"/>
    <lineage>
        <taxon>Eukaryota</taxon>
        <taxon>Viridiplantae</taxon>
        <taxon>Streptophyta</taxon>
        <taxon>Embryophyta</taxon>
        <taxon>Tracheophyta</taxon>
        <taxon>Spermatophyta</taxon>
        <taxon>Magnoliopsida</taxon>
        <taxon>eudicotyledons</taxon>
        <taxon>Gunneridae</taxon>
        <taxon>Pentapetalae</taxon>
        <taxon>rosids</taxon>
        <taxon>fabids</taxon>
        <taxon>Fabales</taxon>
        <taxon>Fabaceae</taxon>
        <taxon>Papilionoideae</taxon>
        <taxon>50 kb inversion clade</taxon>
        <taxon>NPAAA clade</taxon>
        <taxon>indigoferoid/millettioid clade</taxon>
        <taxon>Phaseoleae</taxon>
        <taxon>Psophocarpus</taxon>
    </lineage>
</organism>
<evidence type="ECO:0000313" key="3">
    <source>
        <dbReference type="Proteomes" id="UP001386955"/>
    </source>
</evidence>
<protein>
    <submittedName>
        <fullName evidence="2">Uncharacterized protein</fullName>
    </submittedName>
</protein>
<dbReference type="Proteomes" id="UP001386955">
    <property type="component" value="Unassembled WGS sequence"/>
</dbReference>
<reference evidence="2 3" key="1">
    <citation type="submission" date="2024-01" db="EMBL/GenBank/DDBJ databases">
        <title>The genomes of 5 underutilized Papilionoideae crops provide insights into root nodulation and disease resistanc.</title>
        <authorList>
            <person name="Jiang F."/>
        </authorList>
    </citation>
    <scope>NUCLEOTIDE SEQUENCE [LARGE SCALE GENOMIC DNA]</scope>
    <source>
        <strain evidence="2">DUOXIRENSHENG_FW03</strain>
        <tissue evidence="2">Leaves</tissue>
    </source>
</reference>
<keyword evidence="1" id="KW-0472">Membrane</keyword>
<dbReference type="EMBL" id="JAYMYS010000004">
    <property type="protein sequence ID" value="KAK7397240.1"/>
    <property type="molecule type" value="Genomic_DNA"/>
</dbReference>
<dbReference type="PANTHER" id="PTHR32254">
    <property type="entry name" value="EXPRESSED PROTEIN"/>
    <property type="match status" value="1"/>
</dbReference>
<keyword evidence="1" id="KW-1133">Transmembrane helix</keyword>
<comment type="caution">
    <text evidence="2">The sequence shown here is derived from an EMBL/GenBank/DDBJ whole genome shotgun (WGS) entry which is preliminary data.</text>
</comment>
<name>A0AAN9SKV7_PSOTE</name>
<proteinExistence type="predicted"/>
<keyword evidence="1" id="KW-0812">Transmembrane</keyword>
<sequence length="180" mass="20891">MRVWRVQPQEQKLCPHGVLRWVLVWMSVCFLVFTVGSPSRSRVKKSESAQFSCPPCDCYCSSAEYLHDPLGLVNGSISDCGKHDPVLNEEMNKDLLTMLSEELNLQKVVANETLEHTKRLIMDARNSFSHYQKEAEKCNIGVETCEEARERAEAELIEERRLTALWENRAREYGWNDRRQ</sequence>
<evidence type="ECO:0000256" key="1">
    <source>
        <dbReference type="SAM" id="Phobius"/>
    </source>
</evidence>
<feature type="transmembrane region" description="Helical" evidence="1">
    <location>
        <begin position="18"/>
        <end position="36"/>
    </location>
</feature>
<evidence type="ECO:0000313" key="2">
    <source>
        <dbReference type="EMBL" id="KAK7397240.1"/>
    </source>
</evidence>
<gene>
    <name evidence="2" type="ORF">VNO78_18407</name>
</gene>
<keyword evidence="3" id="KW-1185">Reference proteome</keyword>
<dbReference type="InterPro" id="IPR010471">
    <property type="entry name" value="DUF1068"/>
</dbReference>
<dbReference type="PANTHER" id="PTHR32254:SF6">
    <property type="entry name" value="DUF1068 DOMAIN-CONTAINING PROTEIN"/>
    <property type="match status" value="1"/>
</dbReference>
<accession>A0AAN9SKV7</accession>